<sequence length="237" mass="26244">MTATIVTATETLAPITTAAAAAVVERIGILSNPFFRALENGSFSREQFLFSQEQFYFAVSYFSRPMSALMARLPSLQGRLSILANLVDELGGFCESQCHERTFSAFIDSIGGNSRNLSAENMGPEVMAFNSTLNSVCSHEDISTALGCLGIIEYSFAPISSKIGNCVVRRGWVAAENLVHYSLHSRLDHKHAEDFFVQVEQQWDNPRTSLAVTQGLELGAYIFDRMYRDLYTRALSV</sequence>
<dbReference type="PANTHER" id="PTHR40279:SF3">
    <property type="entry name" value="4-AMINOBENZOATE SYNTHASE"/>
    <property type="match status" value="1"/>
</dbReference>
<organism evidence="2 3">
    <name type="scientific">Candidatus Obscuribacter phosphatis</name>
    <dbReference type="NCBI Taxonomy" id="1906157"/>
    <lineage>
        <taxon>Bacteria</taxon>
        <taxon>Bacillati</taxon>
        <taxon>Candidatus Melainabacteria</taxon>
        <taxon>Candidatus Obscuribacterales</taxon>
        <taxon>Candidatus Obscuribacteraceae</taxon>
        <taxon>Candidatus Obscuribacter</taxon>
    </lineage>
</organism>
<dbReference type="SUPFAM" id="SSF48613">
    <property type="entry name" value="Heme oxygenase-like"/>
    <property type="match status" value="1"/>
</dbReference>
<dbReference type="EMBL" id="JAFLCK010000001">
    <property type="protein sequence ID" value="MBN8659017.1"/>
    <property type="molecule type" value="Genomic_DNA"/>
</dbReference>
<evidence type="ECO:0000313" key="3">
    <source>
        <dbReference type="Proteomes" id="UP000664277"/>
    </source>
</evidence>
<dbReference type="Gene3D" id="1.20.910.10">
    <property type="entry name" value="Heme oxygenase-like"/>
    <property type="match status" value="1"/>
</dbReference>
<dbReference type="SMART" id="SM01236">
    <property type="entry name" value="Haem_oxygenase_2"/>
    <property type="match status" value="1"/>
</dbReference>
<evidence type="ECO:0000313" key="2">
    <source>
        <dbReference type="EMBL" id="MBN8659017.1"/>
    </source>
</evidence>
<name>A0A8J7P8R9_9BACT</name>
<dbReference type="Proteomes" id="UP000664277">
    <property type="component" value="Unassembled WGS sequence"/>
</dbReference>
<dbReference type="InterPro" id="IPR039068">
    <property type="entry name" value="PqqC-like"/>
</dbReference>
<dbReference type="PANTHER" id="PTHR40279">
    <property type="entry name" value="PQQC-LIKE PROTEIN"/>
    <property type="match status" value="1"/>
</dbReference>
<dbReference type="InterPro" id="IPR016084">
    <property type="entry name" value="Haem_Oase-like_multi-hlx"/>
</dbReference>
<keyword evidence="1" id="KW-0560">Oxidoreductase</keyword>
<dbReference type="AlphaFoldDB" id="A0A8J7P8R9"/>
<protein>
    <submittedName>
        <fullName evidence="2">Iron-containing redox enzyme family protein</fullName>
    </submittedName>
</protein>
<accession>A0A8J7P8R9</accession>
<reference evidence="2" key="1">
    <citation type="submission" date="2021-02" db="EMBL/GenBank/DDBJ databases">
        <title>Genome-Resolved Metagenomics of a Microbial Community Performing Photosynthetic Biological Nutrient Removal.</title>
        <authorList>
            <person name="Mcdaniel E.A."/>
        </authorList>
    </citation>
    <scope>NUCLEOTIDE SEQUENCE</scope>
    <source>
        <strain evidence="2">UWPOB_OBS1</strain>
    </source>
</reference>
<proteinExistence type="predicted"/>
<gene>
    <name evidence="2" type="ORF">J0M35_01540</name>
</gene>
<dbReference type="GO" id="GO:0016491">
    <property type="term" value="F:oxidoreductase activity"/>
    <property type="evidence" value="ECO:0007669"/>
    <property type="project" value="UniProtKB-KW"/>
</dbReference>
<comment type="caution">
    <text evidence="2">The sequence shown here is derived from an EMBL/GenBank/DDBJ whole genome shotgun (WGS) entry which is preliminary data.</text>
</comment>
<dbReference type="Pfam" id="PF14518">
    <property type="entry name" value="Haem_oxygenas_2"/>
    <property type="match status" value="1"/>
</dbReference>
<evidence type="ECO:0000256" key="1">
    <source>
        <dbReference type="ARBA" id="ARBA00023002"/>
    </source>
</evidence>